<dbReference type="Pfam" id="PF04140">
    <property type="entry name" value="ICMT"/>
    <property type="match status" value="1"/>
</dbReference>
<dbReference type="Gene3D" id="1.20.120.1630">
    <property type="match status" value="1"/>
</dbReference>
<proteinExistence type="predicted"/>
<evidence type="ECO:0008006" key="8">
    <source>
        <dbReference type="Google" id="ProtNLM"/>
    </source>
</evidence>
<feature type="transmembrane region" description="Helical" evidence="5">
    <location>
        <begin position="135"/>
        <end position="154"/>
    </location>
</feature>
<feature type="transmembrane region" description="Helical" evidence="5">
    <location>
        <begin position="6"/>
        <end position="24"/>
    </location>
</feature>
<name>A0A4U0RRC6_9RHOB</name>
<evidence type="ECO:0000256" key="1">
    <source>
        <dbReference type="ARBA" id="ARBA00004141"/>
    </source>
</evidence>
<comment type="caution">
    <text evidence="6">The sequence shown here is derived from an EMBL/GenBank/DDBJ whole genome shotgun (WGS) entry which is preliminary data.</text>
</comment>
<keyword evidence="7" id="KW-1185">Reference proteome</keyword>
<accession>A0A4U0RRC6</accession>
<dbReference type="OrthoDB" id="7203053at2"/>
<dbReference type="GO" id="GO:0004671">
    <property type="term" value="F:protein C-terminal S-isoprenylcysteine carboxyl O-methyltransferase activity"/>
    <property type="evidence" value="ECO:0007669"/>
    <property type="project" value="InterPro"/>
</dbReference>
<feature type="transmembrane region" description="Helical" evidence="5">
    <location>
        <begin position="70"/>
        <end position="90"/>
    </location>
</feature>
<sequence>MGGNSVALAFIAFLLIQRGAELILARRNTVRLLARGAVEHGAGHYPLIVSLHVAWLAAICLWGWSAPVHFGWLAVFVLLQVCRVWVIASLGPRWTTRIIVLNEPLVMRGPYRWLSHPNYVVVVAEIAVAPMVLGLWPVAVLFTVLNGLVLWVRIRAEARALASLRGPGPNRT</sequence>
<evidence type="ECO:0000256" key="3">
    <source>
        <dbReference type="ARBA" id="ARBA00022989"/>
    </source>
</evidence>
<evidence type="ECO:0000256" key="5">
    <source>
        <dbReference type="SAM" id="Phobius"/>
    </source>
</evidence>
<reference evidence="6 7" key="1">
    <citation type="submission" date="2019-04" db="EMBL/GenBank/DDBJ databases">
        <authorList>
            <person name="Li J."/>
        </authorList>
    </citation>
    <scope>NUCLEOTIDE SEQUENCE [LARGE SCALE GENOMIC DNA]</scope>
    <source>
        <strain evidence="6 7">KCTC 42687</strain>
    </source>
</reference>
<feature type="transmembrane region" description="Helical" evidence="5">
    <location>
        <begin position="45"/>
        <end position="64"/>
    </location>
</feature>
<dbReference type="InterPro" id="IPR007269">
    <property type="entry name" value="ICMT_MeTrfase"/>
</dbReference>
<gene>
    <name evidence="6" type="ORF">FA743_13165</name>
</gene>
<evidence type="ECO:0000313" key="6">
    <source>
        <dbReference type="EMBL" id="TJZ90854.1"/>
    </source>
</evidence>
<keyword evidence="4 5" id="KW-0472">Membrane</keyword>
<protein>
    <recommendedName>
        <fullName evidence="8">Isoprenylcysteine carboxyl methyltransferase</fullName>
    </recommendedName>
</protein>
<dbReference type="GO" id="GO:0016020">
    <property type="term" value="C:membrane"/>
    <property type="evidence" value="ECO:0007669"/>
    <property type="project" value="UniProtKB-SubCell"/>
</dbReference>
<comment type="subcellular location">
    <subcellularLocation>
        <location evidence="1">Membrane</location>
        <topology evidence="1">Multi-pass membrane protein</topology>
    </subcellularLocation>
</comment>
<evidence type="ECO:0000313" key="7">
    <source>
        <dbReference type="Proteomes" id="UP000309747"/>
    </source>
</evidence>
<keyword evidence="2 5" id="KW-0812">Transmembrane</keyword>
<dbReference type="RefSeq" id="WP_136886566.1">
    <property type="nucleotide sequence ID" value="NZ_SUNI01000013.1"/>
</dbReference>
<evidence type="ECO:0000256" key="2">
    <source>
        <dbReference type="ARBA" id="ARBA00022692"/>
    </source>
</evidence>
<organism evidence="6 7">
    <name type="scientific">Paracoccus gahaiensis</name>
    <dbReference type="NCBI Taxonomy" id="1706839"/>
    <lineage>
        <taxon>Bacteria</taxon>
        <taxon>Pseudomonadati</taxon>
        <taxon>Pseudomonadota</taxon>
        <taxon>Alphaproteobacteria</taxon>
        <taxon>Rhodobacterales</taxon>
        <taxon>Paracoccaceae</taxon>
        <taxon>Paracoccus</taxon>
    </lineage>
</organism>
<keyword evidence="3 5" id="KW-1133">Transmembrane helix</keyword>
<dbReference type="EMBL" id="SUNI01000013">
    <property type="protein sequence ID" value="TJZ90854.1"/>
    <property type="molecule type" value="Genomic_DNA"/>
</dbReference>
<evidence type="ECO:0000256" key="4">
    <source>
        <dbReference type="ARBA" id="ARBA00023136"/>
    </source>
</evidence>
<dbReference type="AlphaFoldDB" id="A0A4U0RRC6"/>
<dbReference type="Proteomes" id="UP000309747">
    <property type="component" value="Unassembled WGS sequence"/>
</dbReference>